<dbReference type="Pfam" id="PF04545">
    <property type="entry name" value="Sigma70_r4"/>
    <property type="match status" value="1"/>
</dbReference>
<dbReference type="CDD" id="cd06171">
    <property type="entry name" value="Sigma70_r4"/>
    <property type="match status" value="1"/>
</dbReference>
<evidence type="ECO:0000256" key="1">
    <source>
        <dbReference type="ARBA" id="ARBA00023015"/>
    </source>
</evidence>
<dbReference type="Gene3D" id="1.10.1740.10">
    <property type="match status" value="1"/>
</dbReference>
<evidence type="ECO:0000313" key="8">
    <source>
        <dbReference type="Proteomes" id="UP000439780"/>
    </source>
</evidence>
<dbReference type="OrthoDB" id="9799825at2"/>
<dbReference type="SUPFAM" id="SSF88659">
    <property type="entry name" value="Sigma3 and sigma4 domains of RNA polymerase sigma factors"/>
    <property type="match status" value="1"/>
</dbReference>
<dbReference type="Pfam" id="PF04542">
    <property type="entry name" value="Sigma70_r2"/>
    <property type="match status" value="1"/>
</dbReference>
<keyword evidence="1" id="KW-0805">Transcription regulation</keyword>
<dbReference type="GO" id="GO:0006352">
    <property type="term" value="P:DNA-templated transcription initiation"/>
    <property type="evidence" value="ECO:0007669"/>
    <property type="project" value="InterPro"/>
</dbReference>
<dbReference type="NCBIfam" id="TIGR02937">
    <property type="entry name" value="sigma70-ECF"/>
    <property type="match status" value="1"/>
</dbReference>
<dbReference type="AlphaFoldDB" id="A0A845AB35"/>
<reference evidence="7 8" key="1">
    <citation type="submission" date="2019-12" db="EMBL/GenBank/DDBJ databases">
        <title>Genomic-based taxomic classification of the family Erythrobacteraceae.</title>
        <authorList>
            <person name="Xu L."/>
        </authorList>
    </citation>
    <scope>NUCLEOTIDE SEQUENCE [LARGE SCALE GENOMIC DNA]</scope>
    <source>
        <strain evidence="7 8">KEMB 9005-328</strain>
    </source>
</reference>
<evidence type="ECO:0000259" key="5">
    <source>
        <dbReference type="Pfam" id="PF04542"/>
    </source>
</evidence>
<dbReference type="InterPro" id="IPR014284">
    <property type="entry name" value="RNA_pol_sigma-70_dom"/>
</dbReference>
<name>A0A845AB35_9SPHN</name>
<sequence length="240" mass="26530">MIHDHSAIAAAQAYGSDQAGRVERFTPLVRKLAWHFSGSVADLMEVEDLIQIGMIALVECAGRHDRPGEDGFAAYAKMRVRGAMVDAIRAARPGSRRRRALSRKVEDARRLIEQETGKPATREAVMQLAGITAEELATIEVQPEPRLESIDGAEEVLDLADDSDRPDALQSVIANQDREQLALAIAALPQRLQMVIQLYFLEELNLAEIAAVLDVSVPRIHQLKASALRQLRDRLEQGLE</sequence>
<dbReference type="Gene3D" id="1.20.140.160">
    <property type="match status" value="1"/>
</dbReference>
<keyword evidence="4" id="KW-0804">Transcription</keyword>
<accession>A0A845AB35</accession>
<dbReference type="Proteomes" id="UP000439780">
    <property type="component" value="Unassembled WGS sequence"/>
</dbReference>
<feature type="domain" description="RNA polymerase sigma-70 region 4" evidence="6">
    <location>
        <begin position="184"/>
        <end position="232"/>
    </location>
</feature>
<evidence type="ECO:0000256" key="4">
    <source>
        <dbReference type="ARBA" id="ARBA00023163"/>
    </source>
</evidence>
<evidence type="ECO:0000313" key="7">
    <source>
        <dbReference type="EMBL" id="MXP27632.1"/>
    </source>
</evidence>
<dbReference type="PRINTS" id="PR00046">
    <property type="entry name" value="SIGMA70FCT"/>
</dbReference>
<keyword evidence="3" id="KW-0238">DNA-binding</keyword>
<dbReference type="InterPro" id="IPR000943">
    <property type="entry name" value="RNA_pol_sigma70"/>
</dbReference>
<dbReference type="PANTHER" id="PTHR30385">
    <property type="entry name" value="SIGMA FACTOR F FLAGELLAR"/>
    <property type="match status" value="1"/>
</dbReference>
<keyword evidence="8" id="KW-1185">Reference proteome</keyword>
<gene>
    <name evidence="7" type="ORF">GRI58_02200</name>
</gene>
<dbReference type="GO" id="GO:0003677">
    <property type="term" value="F:DNA binding"/>
    <property type="evidence" value="ECO:0007669"/>
    <property type="project" value="UniProtKB-KW"/>
</dbReference>
<dbReference type="InterPro" id="IPR013324">
    <property type="entry name" value="RNA_pol_sigma_r3/r4-like"/>
</dbReference>
<evidence type="ECO:0000256" key="2">
    <source>
        <dbReference type="ARBA" id="ARBA00023082"/>
    </source>
</evidence>
<evidence type="ECO:0000259" key="6">
    <source>
        <dbReference type="Pfam" id="PF04545"/>
    </source>
</evidence>
<organism evidence="7 8">
    <name type="scientific">Qipengyuania algicida</name>
    <dbReference type="NCBI Taxonomy" id="1836209"/>
    <lineage>
        <taxon>Bacteria</taxon>
        <taxon>Pseudomonadati</taxon>
        <taxon>Pseudomonadota</taxon>
        <taxon>Alphaproteobacteria</taxon>
        <taxon>Sphingomonadales</taxon>
        <taxon>Erythrobacteraceae</taxon>
        <taxon>Qipengyuania</taxon>
    </lineage>
</organism>
<dbReference type="GO" id="GO:0016987">
    <property type="term" value="F:sigma factor activity"/>
    <property type="evidence" value="ECO:0007669"/>
    <property type="project" value="UniProtKB-KW"/>
</dbReference>
<protein>
    <submittedName>
        <fullName evidence="7">Sigma-70 family RNA polymerase sigma factor</fullName>
    </submittedName>
</protein>
<dbReference type="InterPro" id="IPR007630">
    <property type="entry name" value="RNA_pol_sigma70_r4"/>
</dbReference>
<dbReference type="EMBL" id="WTYA01000001">
    <property type="protein sequence ID" value="MXP27632.1"/>
    <property type="molecule type" value="Genomic_DNA"/>
</dbReference>
<proteinExistence type="predicted"/>
<keyword evidence="2" id="KW-0731">Sigma factor</keyword>
<dbReference type="RefSeq" id="WP_160751905.1">
    <property type="nucleotide sequence ID" value="NZ_WTYA01000001.1"/>
</dbReference>
<comment type="caution">
    <text evidence="7">The sequence shown here is derived from an EMBL/GenBank/DDBJ whole genome shotgun (WGS) entry which is preliminary data.</text>
</comment>
<dbReference type="SUPFAM" id="SSF88946">
    <property type="entry name" value="Sigma2 domain of RNA polymerase sigma factors"/>
    <property type="match status" value="1"/>
</dbReference>
<dbReference type="InterPro" id="IPR013325">
    <property type="entry name" value="RNA_pol_sigma_r2"/>
</dbReference>
<evidence type="ECO:0000256" key="3">
    <source>
        <dbReference type="ARBA" id="ARBA00023125"/>
    </source>
</evidence>
<dbReference type="InterPro" id="IPR007627">
    <property type="entry name" value="RNA_pol_sigma70_r2"/>
</dbReference>
<feature type="domain" description="RNA polymerase sigma-70 region 2" evidence="5">
    <location>
        <begin position="22"/>
        <end position="92"/>
    </location>
</feature>